<keyword evidence="1" id="KW-0472">Membrane</keyword>
<sequence length="237" mass="27404">MINFFRKIRKKLLSEGKKMNYIKYALGEIILVVIGILIALQVNNWNENRKMQQKRLVFLNSVKQDLTNDKIQLQKIIDYQTKKLALVNELKDELIADKKDFKQIETLFNIIQNTSNSTFFANTGAYSSTGSSGILEGLKPESLKIAITTLYERYYKRLIYNGEVYDNRTDDIVMQRGKFYNKLASSLTNEAVIEDSEFINLTSIALFNNQNYVNLSSTTKKEIEKVIAQIEENLKTQ</sequence>
<dbReference type="InterPro" id="IPR045749">
    <property type="entry name" value="DUF6090"/>
</dbReference>
<name>A0ABW3XZR1_9FLAO</name>
<dbReference type="Pfam" id="PF19578">
    <property type="entry name" value="DUF6090"/>
    <property type="match status" value="1"/>
</dbReference>
<keyword evidence="1" id="KW-1133">Transmembrane helix</keyword>
<accession>A0ABW3XZR1</accession>
<dbReference type="Proteomes" id="UP001597201">
    <property type="component" value="Unassembled WGS sequence"/>
</dbReference>
<comment type="caution">
    <text evidence="2">The sequence shown here is derived from an EMBL/GenBank/DDBJ whole genome shotgun (WGS) entry which is preliminary data.</text>
</comment>
<dbReference type="RefSeq" id="WP_377176473.1">
    <property type="nucleotide sequence ID" value="NZ_JBHTMY010000002.1"/>
</dbReference>
<feature type="transmembrane region" description="Helical" evidence="1">
    <location>
        <begin position="21"/>
        <end position="42"/>
    </location>
</feature>
<keyword evidence="1" id="KW-0812">Transmembrane</keyword>
<evidence type="ECO:0000313" key="3">
    <source>
        <dbReference type="Proteomes" id="UP001597201"/>
    </source>
</evidence>
<proteinExistence type="predicted"/>
<protein>
    <submittedName>
        <fullName evidence="2">DUF6090 family protein</fullName>
    </submittedName>
</protein>
<gene>
    <name evidence="2" type="ORF">ACFQ39_03425</name>
</gene>
<reference evidence="3" key="1">
    <citation type="journal article" date="2019" name="Int. J. Syst. Evol. Microbiol.">
        <title>The Global Catalogue of Microorganisms (GCM) 10K type strain sequencing project: providing services to taxonomists for standard genome sequencing and annotation.</title>
        <authorList>
            <consortium name="The Broad Institute Genomics Platform"/>
            <consortium name="The Broad Institute Genome Sequencing Center for Infectious Disease"/>
            <person name="Wu L."/>
            <person name="Ma J."/>
        </authorList>
    </citation>
    <scope>NUCLEOTIDE SEQUENCE [LARGE SCALE GENOMIC DNA]</scope>
    <source>
        <strain evidence="3">CCUG 61485</strain>
    </source>
</reference>
<evidence type="ECO:0000313" key="2">
    <source>
        <dbReference type="EMBL" id="MFD1314655.1"/>
    </source>
</evidence>
<evidence type="ECO:0000256" key="1">
    <source>
        <dbReference type="SAM" id="Phobius"/>
    </source>
</evidence>
<dbReference type="EMBL" id="JBHTMY010000002">
    <property type="protein sequence ID" value="MFD1314655.1"/>
    <property type="molecule type" value="Genomic_DNA"/>
</dbReference>
<organism evidence="2 3">
    <name type="scientific">Namhaeicola litoreus</name>
    <dbReference type="NCBI Taxonomy" id="1052145"/>
    <lineage>
        <taxon>Bacteria</taxon>
        <taxon>Pseudomonadati</taxon>
        <taxon>Bacteroidota</taxon>
        <taxon>Flavobacteriia</taxon>
        <taxon>Flavobacteriales</taxon>
        <taxon>Flavobacteriaceae</taxon>
        <taxon>Namhaeicola</taxon>
    </lineage>
</organism>
<keyword evidence="3" id="KW-1185">Reference proteome</keyword>